<gene>
    <name evidence="2" type="ORF">LCGC14_0574400</name>
</gene>
<evidence type="ECO:0000313" key="2">
    <source>
        <dbReference type="EMBL" id="KKN56233.1"/>
    </source>
</evidence>
<feature type="compositionally biased region" description="Basic residues" evidence="1">
    <location>
        <begin position="256"/>
        <end position="275"/>
    </location>
</feature>
<protein>
    <submittedName>
        <fullName evidence="2">Uncharacterized protein</fullName>
    </submittedName>
</protein>
<accession>A0A0F9URJ0</accession>
<dbReference type="EMBL" id="LAZR01000852">
    <property type="protein sequence ID" value="KKN56233.1"/>
    <property type="molecule type" value="Genomic_DNA"/>
</dbReference>
<reference evidence="2" key="1">
    <citation type="journal article" date="2015" name="Nature">
        <title>Complex archaea that bridge the gap between prokaryotes and eukaryotes.</title>
        <authorList>
            <person name="Spang A."/>
            <person name="Saw J.H."/>
            <person name="Jorgensen S.L."/>
            <person name="Zaremba-Niedzwiedzka K."/>
            <person name="Martijn J."/>
            <person name="Lind A.E."/>
            <person name="van Eijk R."/>
            <person name="Schleper C."/>
            <person name="Guy L."/>
            <person name="Ettema T.J."/>
        </authorList>
    </citation>
    <scope>NUCLEOTIDE SEQUENCE</scope>
</reference>
<name>A0A0F9URJ0_9ZZZZ</name>
<evidence type="ECO:0000256" key="1">
    <source>
        <dbReference type="SAM" id="MobiDB-lite"/>
    </source>
</evidence>
<feature type="region of interest" description="Disordered" evidence="1">
    <location>
        <begin position="256"/>
        <end position="282"/>
    </location>
</feature>
<organism evidence="2">
    <name type="scientific">marine sediment metagenome</name>
    <dbReference type="NCBI Taxonomy" id="412755"/>
    <lineage>
        <taxon>unclassified sequences</taxon>
        <taxon>metagenomes</taxon>
        <taxon>ecological metagenomes</taxon>
    </lineage>
</organism>
<dbReference type="AlphaFoldDB" id="A0A0F9URJ0"/>
<comment type="caution">
    <text evidence="2">The sequence shown here is derived from an EMBL/GenBank/DDBJ whole genome shotgun (WGS) entry which is preliminary data.</text>
</comment>
<sequence>MLIIDNILDYIFLLHNESMFESIPKEIIGIAYASEWDHIKQFIKALLSMTLDSDEKYSLIALNAIINKKRYGEYEVQIKSKAQIKLLSTIKDFEKITLYQYSEYKRNIIKISKDKDVIVLTAQYMGPEIDHSNYFDFAIYLDSFNLPYFSDNKGNIFECRDMMEIIRRFKPKMPKKVKKPEPPKKLNTFKLEVELYERITKKNALWSGSETKAFQKWKMKGHKEFRDKTGGFPYYKGKITQKYELYLNSLIKKPVSKKAPPKKSNVKKSTVRKPIPKSPTDKKKLTIKKATPLNMEGKIYKKLTGKNPIYGGRITNAFGNWKLKMHKKFQQKVRGNPYYKGALTQKYKIYLTSLLMK</sequence>
<proteinExistence type="predicted"/>